<reference evidence="2 3" key="1">
    <citation type="submission" date="2018-08" db="EMBL/GenBank/DDBJ databases">
        <title>Sequencing the genomes of 1000 actinobacteria strains.</title>
        <authorList>
            <person name="Klenk H.-P."/>
        </authorList>
    </citation>
    <scope>NUCLEOTIDE SEQUENCE [LARGE SCALE GENOMIC DNA]</scope>
    <source>
        <strain evidence="2 3">DSM 22891</strain>
    </source>
</reference>
<gene>
    <name evidence="2" type="ORF">DFJ64_2608</name>
</gene>
<feature type="region of interest" description="Disordered" evidence="1">
    <location>
        <begin position="1"/>
        <end position="24"/>
    </location>
</feature>
<evidence type="ECO:0000256" key="1">
    <source>
        <dbReference type="SAM" id="MobiDB-lite"/>
    </source>
</evidence>
<dbReference type="Proteomes" id="UP000256485">
    <property type="component" value="Unassembled WGS sequence"/>
</dbReference>
<feature type="region of interest" description="Disordered" evidence="1">
    <location>
        <begin position="74"/>
        <end position="111"/>
    </location>
</feature>
<feature type="region of interest" description="Disordered" evidence="1">
    <location>
        <begin position="36"/>
        <end position="58"/>
    </location>
</feature>
<proteinExistence type="predicted"/>
<dbReference type="EMBL" id="QTUC01000001">
    <property type="protein sequence ID" value="REF37168.1"/>
    <property type="molecule type" value="Genomic_DNA"/>
</dbReference>
<keyword evidence="3" id="KW-1185">Reference proteome</keyword>
<organism evidence="2 3">
    <name type="scientific">Thermasporomyces composti</name>
    <dbReference type="NCBI Taxonomy" id="696763"/>
    <lineage>
        <taxon>Bacteria</taxon>
        <taxon>Bacillati</taxon>
        <taxon>Actinomycetota</taxon>
        <taxon>Actinomycetes</taxon>
        <taxon>Propionibacteriales</taxon>
        <taxon>Nocardioidaceae</taxon>
        <taxon>Thermasporomyces</taxon>
    </lineage>
</organism>
<comment type="caution">
    <text evidence="2">The sequence shown here is derived from an EMBL/GenBank/DDBJ whole genome shotgun (WGS) entry which is preliminary data.</text>
</comment>
<evidence type="ECO:0000313" key="2">
    <source>
        <dbReference type="EMBL" id="REF37168.1"/>
    </source>
</evidence>
<accession>A0A3D9V5X7</accession>
<protein>
    <submittedName>
        <fullName evidence="2">Uncharacterized protein</fullName>
    </submittedName>
</protein>
<evidence type="ECO:0000313" key="3">
    <source>
        <dbReference type="Proteomes" id="UP000256485"/>
    </source>
</evidence>
<dbReference type="AlphaFoldDB" id="A0A3D9V5X7"/>
<sequence length="111" mass="11761">MAVARPNGCGTDSLPPASFPTRHGRDVKHIENIIARRHQLPKKGRNVSRPDPSTGQLTPEQLRALGAELAEVLERHLPPPASDTSSPPGLATRPVTISSYAVPTDVDSAGT</sequence>
<feature type="compositionally biased region" description="Basic residues" evidence="1">
    <location>
        <begin position="36"/>
        <end position="46"/>
    </location>
</feature>
<name>A0A3D9V5X7_THECX</name>